<feature type="compositionally biased region" description="Low complexity" evidence="1">
    <location>
        <begin position="61"/>
        <end position="75"/>
    </location>
</feature>
<accession>A0A6L2MSK0</accession>
<protein>
    <recommendedName>
        <fullName evidence="2">DUF4216 domain-containing protein</fullName>
    </recommendedName>
</protein>
<dbReference type="EMBL" id="BKCJ010007378">
    <property type="protein sequence ID" value="GEU76958.1"/>
    <property type="molecule type" value="Genomic_DNA"/>
</dbReference>
<feature type="region of interest" description="Disordered" evidence="1">
    <location>
        <begin position="61"/>
        <end position="91"/>
    </location>
</feature>
<dbReference type="InterPro" id="IPR025312">
    <property type="entry name" value="DUF4216"/>
</dbReference>
<comment type="caution">
    <text evidence="3">The sequence shown here is derived from an EMBL/GenBank/DDBJ whole genome shotgun (WGS) entry which is preliminary data.</text>
</comment>
<feature type="domain" description="DUF4216" evidence="2">
    <location>
        <begin position="17"/>
        <end position="50"/>
    </location>
</feature>
<dbReference type="AlphaFoldDB" id="A0A6L2MSK0"/>
<gene>
    <name evidence="3" type="ORF">Tci_048936</name>
</gene>
<reference evidence="3" key="1">
    <citation type="journal article" date="2019" name="Sci. Rep.">
        <title>Draft genome of Tanacetum cinerariifolium, the natural source of mosquito coil.</title>
        <authorList>
            <person name="Yamashiro T."/>
            <person name="Shiraishi A."/>
            <person name="Satake H."/>
            <person name="Nakayama K."/>
        </authorList>
    </citation>
    <scope>NUCLEOTIDE SEQUENCE</scope>
</reference>
<evidence type="ECO:0000313" key="3">
    <source>
        <dbReference type="EMBL" id="GEU76958.1"/>
    </source>
</evidence>
<proteinExistence type="predicted"/>
<evidence type="ECO:0000259" key="2">
    <source>
        <dbReference type="Pfam" id="PF13952"/>
    </source>
</evidence>
<evidence type="ECO:0000256" key="1">
    <source>
        <dbReference type="SAM" id="MobiDB-lite"/>
    </source>
</evidence>
<sequence>MVEVEGGYYYGKLTNIIELQYFRGYKIVLFQCDWVENRLYRGLKKDKYGFPLGHWYTQNSFSSSSSSRSQSLQSQPTIHEPTLHQSSSSNSLLNQDHDLLSKVEINLADQYEQNLLSERRFCIPQGESVDNVLSAMFSVKRRTVKYRLKHGLYQQAANKLNEANGINGLMHKRTIIQMMSFWQPWIYLNHQKTSLNTNGECIKVILESR</sequence>
<name>A0A6L2MSK0_TANCI</name>
<organism evidence="3">
    <name type="scientific">Tanacetum cinerariifolium</name>
    <name type="common">Dalmatian daisy</name>
    <name type="synonym">Chrysanthemum cinerariifolium</name>
    <dbReference type="NCBI Taxonomy" id="118510"/>
    <lineage>
        <taxon>Eukaryota</taxon>
        <taxon>Viridiplantae</taxon>
        <taxon>Streptophyta</taxon>
        <taxon>Embryophyta</taxon>
        <taxon>Tracheophyta</taxon>
        <taxon>Spermatophyta</taxon>
        <taxon>Magnoliopsida</taxon>
        <taxon>eudicotyledons</taxon>
        <taxon>Gunneridae</taxon>
        <taxon>Pentapetalae</taxon>
        <taxon>asterids</taxon>
        <taxon>campanulids</taxon>
        <taxon>Asterales</taxon>
        <taxon>Asteraceae</taxon>
        <taxon>Asteroideae</taxon>
        <taxon>Anthemideae</taxon>
        <taxon>Anthemidinae</taxon>
        <taxon>Tanacetum</taxon>
    </lineage>
</organism>
<dbReference type="Pfam" id="PF13952">
    <property type="entry name" value="DUF4216"/>
    <property type="match status" value="1"/>
</dbReference>